<evidence type="ECO:0000256" key="2">
    <source>
        <dbReference type="ARBA" id="ARBA00022553"/>
    </source>
</evidence>
<dbReference type="SUPFAM" id="SSF55785">
    <property type="entry name" value="PYP-like sensor domain (PAS domain)"/>
    <property type="match status" value="2"/>
</dbReference>
<evidence type="ECO:0000256" key="4">
    <source>
        <dbReference type="ARBA" id="ARBA00023108"/>
    </source>
</evidence>
<keyword evidence="5" id="KW-0539">Nucleus</keyword>
<dbReference type="EMBL" id="JAXCGZ010013782">
    <property type="protein sequence ID" value="KAK7071956.1"/>
    <property type="molecule type" value="Genomic_DNA"/>
</dbReference>
<evidence type="ECO:0000256" key="3">
    <source>
        <dbReference type="ARBA" id="ARBA00022737"/>
    </source>
</evidence>
<comment type="subcellular location">
    <subcellularLocation>
        <location evidence="1">Nucleus</location>
    </subcellularLocation>
</comment>
<dbReference type="InterPro" id="IPR000014">
    <property type="entry name" value="PAS"/>
</dbReference>
<keyword evidence="2" id="KW-0597">Phosphoprotein</keyword>
<evidence type="ECO:0000256" key="5">
    <source>
        <dbReference type="ARBA" id="ARBA00023242"/>
    </source>
</evidence>
<keyword evidence="4" id="KW-0090">Biological rhythms</keyword>
<evidence type="ECO:0000256" key="6">
    <source>
        <dbReference type="ARBA" id="ARBA00040849"/>
    </source>
</evidence>
<dbReference type="InterPro" id="IPR013767">
    <property type="entry name" value="PAS_fold"/>
</dbReference>
<dbReference type="Gene3D" id="3.30.450.20">
    <property type="entry name" value="PAS domain"/>
    <property type="match status" value="2"/>
</dbReference>
<dbReference type="CDD" id="cd00130">
    <property type="entry name" value="PAS"/>
    <property type="match status" value="2"/>
</dbReference>
<name>A0AAN8WTE1_HALRR</name>
<dbReference type="FunFam" id="3.30.450.20:FF:000066">
    <property type="entry name" value="Period circadian protein"/>
    <property type="match status" value="1"/>
</dbReference>
<dbReference type="InterPro" id="IPR050760">
    <property type="entry name" value="Period_circadian_regulator"/>
</dbReference>
<feature type="domain" description="PAS" evidence="8">
    <location>
        <begin position="257"/>
        <end position="307"/>
    </location>
</feature>
<dbReference type="GO" id="GO:0001222">
    <property type="term" value="F:transcription corepressor binding"/>
    <property type="evidence" value="ECO:0007669"/>
    <property type="project" value="TreeGrafter"/>
</dbReference>
<feature type="compositionally biased region" description="Polar residues" evidence="7">
    <location>
        <begin position="13"/>
        <end position="23"/>
    </location>
</feature>
<feature type="domain" description="PAS" evidence="8">
    <location>
        <begin position="85"/>
        <end position="138"/>
    </location>
</feature>
<dbReference type="GO" id="GO:0000122">
    <property type="term" value="P:negative regulation of transcription by RNA polymerase II"/>
    <property type="evidence" value="ECO:0007669"/>
    <property type="project" value="TreeGrafter"/>
</dbReference>
<feature type="non-terminal residue" evidence="9">
    <location>
        <position position="1"/>
    </location>
</feature>
<dbReference type="InterPro" id="IPR035965">
    <property type="entry name" value="PAS-like_dom_sf"/>
</dbReference>
<organism evidence="9 10">
    <name type="scientific">Halocaridina rubra</name>
    <name type="common">Hawaiian red shrimp</name>
    <dbReference type="NCBI Taxonomy" id="373956"/>
    <lineage>
        <taxon>Eukaryota</taxon>
        <taxon>Metazoa</taxon>
        <taxon>Ecdysozoa</taxon>
        <taxon>Arthropoda</taxon>
        <taxon>Crustacea</taxon>
        <taxon>Multicrustacea</taxon>
        <taxon>Malacostraca</taxon>
        <taxon>Eumalacostraca</taxon>
        <taxon>Eucarida</taxon>
        <taxon>Decapoda</taxon>
        <taxon>Pleocyemata</taxon>
        <taxon>Caridea</taxon>
        <taxon>Atyoidea</taxon>
        <taxon>Atyidae</taxon>
        <taxon>Halocaridina</taxon>
    </lineage>
</organism>
<feature type="non-terminal residue" evidence="9">
    <location>
        <position position="394"/>
    </location>
</feature>
<dbReference type="AlphaFoldDB" id="A0AAN8WTE1"/>
<dbReference type="GO" id="GO:0005634">
    <property type="term" value="C:nucleus"/>
    <property type="evidence" value="ECO:0007669"/>
    <property type="project" value="UniProtKB-SubCell"/>
</dbReference>
<dbReference type="PROSITE" id="PS50112">
    <property type="entry name" value="PAS"/>
    <property type="match status" value="2"/>
</dbReference>
<evidence type="ECO:0000313" key="9">
    <source>
        <dbReference type="EMBL" id="KAK7071956.1"/>
    </source>
</evidence>
<dbReference type="Pfam" id="PF00989">
    <property type="entry name" value="PAS"/>
    <property type="match status" value="1"/>
</dbReference>
<comment type="caution">
    <text evidence="9">The sequence shown here is derived from an EMBL/GenBank/DDBJ whole genome shotgun (WGS) entry which is preliminary data.</text>
</comment>
<dbReference type="SMART" id="SM00091">
    <property type="entry name" value="PAS"/>
    <property type="match status" value="2"/>
</dbReference>
<dbReference type="Pfam" id="PF14598">
    <property type="entry name" value="PAS_11"/>
    <property type="match status" value="1"/>
</dbReference>
<feature type="compositionally biased region" description="Basic and acidic residues" evidence="7">
    <location>
        <begin position="1"/>
        <end position="10"/>
    </location>
</feature>
<dbReference type="PANTHER" id="PTHR11269">
    <property type="entry name" value="PERIOD CIRCADIAN PROTEIN"/>
    <property type="match status" value="1"/>
</dbReference>
<feature type="region of interest" description="Disordered" evidence="7">
    <location>
        <begin position="1"/>
        <end position="23"/>
    </location>
</feature>
<keyword evidence="10" id="KW-1185">Reference proteome</keyword>
<proteinExistence type="predicted"/>
<dbReference type="GO" id="GO:0005737">
    <property type="term" value="C:cytoplasm"/>
    <property type="evidence" value="ECO:0007669"/>
    <property type="project" value="TreeGrafter"/>
</dbReference>
<dbReference type="GO" id="GO:0032922">
    <property type="term" value="P:circadian regulation of gene expression"/>
    <property type="evidence" value="ECO:0007669"/>
    <property type="project" value="TreeGrafter"/>
</dbReference>
<evidence type="ECO:0000256" key="7">
    <source>
        <dbReference type="SAM" id="MobiDB-lite"/>
    </source>
</evidence>
<evidence type="ECO:0000313" key="10">
    <source>
        <dbReference type="Proteomes" id="UP001381693"/>
    </source>
</evidence>
<evidence type="ECO:0000259" key="8">
    <source>
        <dbReference type="PROSITE" id="PS50112"/>
    </source>
</evidence>
<protein>
    <recommendedName>
        <fullName evidence="6">Period circadian protein</fullName>
    </recommendedName>
</protein>
<dbReference type="PANTHER" id="PTHR11269:SF16">
    <property type="entry name" value="PERIOD CIRCADIAN PROTEIN"/>
    <property type="match status" value="1"/>
</dbReference>
<dbReference type="Proteomes" id="UP001381693">
    <property type="component" value="Unassembled WGS sequence"/>
</dbReference>
<keyword evidence="3" id="KW-0677">Repeat</keyword>
<reference evidence="9 10" key="1">
    <citation type="submission" date="2023-11" db="EMBL/GenBank/DDBJ databases">
        <title>Halocaridina rubra genome assembly.</title>
        <authorList>
            <person name="Smith C."/>
        </authorList>
    </citation>
    <scope>NUCLEOTIDE SEQUENCE [LARGE SCALE GENOMIC DNA]</scope>
    <source>
        <strain evidence="9">EP-1</strain>
        <tissue evidence="9">Whole</tissue>
    </source>
</reference>
<gene>
    <name evidence="9" type="ORF">SK128_016114</name>
</gene>
<sequence length="394" mass="44000">TTPAKDEKPASFKNDSSESTDAAPSLVYTQALNYIRKIKERSHEEGRPLTSLELQKLPRDSQEVVAFLKSFKSTKGFTAAINAKDGTVLHVSPTITEVLGFPRDMLIGQSFIDFVYPRDSIHLSTTILHGMNSALSSEAVRASKDPNGIQVYCRMRMYHGLKTSGFGVRNKRTIYKPCKMQMKLHDAVCGTSNGSVNVEASTSTSTSGGTTNPLNNNCEDKKKSKSLLLINITPIECAYTKPDEKPEMTSFCTRHTEGCYISAYDAEAIPYLGHLPQDVIGHSVFECYHPVDMPDMKHIYEEIVMNQGKLYKSKPYRFRAYNGSYVYLETEWLCFVNPWSKKIESIIGQHSIFQGPSDIAIFLDPGDKPSSPIPDDVLKDAKKARTDIITLLEQ</sequence>
<evidence type="ECO:0000256" key="1">
    <source>
        <dbReference type="ARBA" id="ARBA00004123"/>
    </source>
</evidence>
<dbReference type="GO" id="GO:0000976">
    <property type="term" value="F:transcription cis-regulatory region binding"/>
    <property type="evidence" value="ECO:0007669"/>
    <property type="project" value="TreeGrafter"/>
</dbReference>
<accession>A0AAN8WTE1</accession>
<dbReference type="GO" id="GO:0043153">
    <property type="term" value="P:entrainment of circadian clock by photoperiod"/>
    <property type="evidence" value="ECO:0007669"/>
    <property type="project" value="TreeGrafter"/>
</dbReference>